<dbReference type="InterPro" id="IPR053822">
    <property type="entry name" value="SDE2-like_dom"/>
</dbReference>
<keyword evidence="5" id="KW-0507">mRNA processing</keyword>
<proteinExistence type="inferred from homology"/>
<name>C1N150_MICPC</name>
<organism evidence="13">
    <name type="scientific">Micromonas pusilla (strain CCMP1545)</name>
    <name type="common">Picoplanktonic green alga</name>
    <dbReference type="NCBI Taxonomy" id="564608"/>
    <lineage>
        <taxon>Eukaryota</taxon>
        <taxon>Viridiplantae</taxon>
        <taxon>Chlorophyta</taxon>
        <taxon>Mamiellophyceae</taxon>
        <taxon>Mamiellales</taxon>
        <taxon>Mamiellaceae</taxon>
        <taxon>Micromonas</taxon>
    </lineage>
</organism>
<dbReference type="KEGG" id="mpp:MICPUCDRAFT_63015"/>
<feature type="compositionally biased region" description="Basic and acidic residues" evidence="9">
    <location>
        <begin position="201"/>
        <end position="226"/>
    </location>
</feature>
<dbReference type="GeneID" id="9687190"/>
<dbReference type="GO" id="GO:0005634">
    <property type="term" value="C:nucleus"/>
    <property type="evidence" value="ECO:0007669"/>
    <property type="project" value="UniProtKB-SubCell"/>
</dbReference>
<feature type="region of interest" description="Disordered" evidence="9">
    <location>
        <begin position="201"/>
        <end position="326"/>
    </location>
</feature>
<evidence type="ECO:0000256" key="7">
    <source>
        <dbReference type="ARBA" id="ARBA00023242"/>
    </source>
</evidence>
<evidence type="ECO:0000259" key="11">
    <source>
        <dbReference type="Pfam" id="PF22782"/>
    </source>
</evidence>
<dbReference type="eggNOG" id="KOG2827">
    <property type="taxonomic scope" value="Eukaryota"/>
</dbReference>
<dbReference type="Proteomes" id="UP000001876">
    <property type="component" value="Unassembled WGS sequence"/>
</dbReference>
<evidence type="ECO:0000256" key="8">
    <source>
        <dbReference type="ARBA" id="ARBA00023306"/>
    </source>
</evidence>
<keyword evidence="13" id="KW-1185">Reference proteome</keyword>
<feature type="domain" description="SDE2-like" evidence="11">
    <location>
        <begin position="92"/>
        <end position="192"/>
    </location>
</feature>
<evidence type="ECO:0000256" key="1">
    <source>
        <dbReference type="ARBA" id="ARBA00004123"/>
    </source>
</evidence>
<dbReference type="AlphaFoldDB" id="C1N150"/>
<feature type="compositionally biased region" description="Low complexity" evidence="9">
    <location>
        <begin position="304"/>
        <end position="326"/>
    </location>
</feature>
<feature type="compositionally biased region" description="Acidic residues" evidence="9">
    <location>
        <begin position="235"/>
        <end position="253"/>
    </location>
</feature>
<evidence type="ECO:0000256" key="2">
    <source>
        <dbReference type="ARBA" id="ARBA00004496"/>
    </source>
</evidence>
<keyword evidence="8" id="KW-0131">Cell cycle</keyword>
<dbReference type="PANTHER" id="PTHR12786:SF1">
    <property type="entry name" value="SPLICING REGULATOR SDE2"/>
    <property type="match status" value="1"/>
</dbReference>
<feature type="domain" description="SDE2/SF3A3 SAP" evidence="10">
    <location>
        <begin position="310"/>
        <end position="389"/>
    </location>
</feature>
<dbReference type="OMA" id="YWMNDYK"/>
<evidence type="ECO:0000313" key="13">
    <source>
        <dbReference type="Proteomes" id="UP000001876"/>
    </source>
</evidence>
<dbReference type="InterPro" id="IPR051421">
    <property type="entry name" value="RNA_Proc_DNA_Dmg_Regulator"/>
</dbReference>
<comment type="similarity">
    <text evidence="3">Belongs to the SDE2 family.</text>
</comment>
<dbReference type="GO" id="GO:0006397">
    <property type="term" value="P:mRNA processing"/>
    <property type="evidence" value="ECO:0007669"/>
    <property type="project" value="UniProtKB-KW"/>
</dbReference>
<dbReference type="Pfam" id="PF22782">
    <property type="entry name" value="SDE2"/>
    <property type="match status" value="1"/>
</dbReference>
<dbReference type="GO" id="GO:0005737">
    <property type="term" value="C:cytoplasm"/>
    <property type="evidence" value="ECO:0007669"/>
    <property type="project" value="UniProtKB-SubCell"/>
</dbReference>
<reference evidence="12 13" key="1">
    <citation type="journal article" date="2009" name="Science">
        <title>Green evolution and dynamic adaptations revealed by genomes of the marine picoeukaryotes Micromonas.</title>
        <authorList>
            <person name="Worden A.Z."/>
            <person name="Lee J.H."/>
            <person name="Mock T."/>
            <person name="Rouze P."/>
            <person name="Simmons M.P."/>
            <person name="Aerts A.L."/>
            <person name="Allen A.E."/>
            <person name="Cuvelier M.L."/>
            <person name="Derelle E."/>
            <person name="Everett M.V."/>
            <person name="Foulon E."/>
            <person name="Grimwood J."/>
            <person name="Gundlach H."/>
            <person name="Henrissat B."/>
            <person name="Napoli C."/>
            <person name="McDonald S.M."/>
            <person name="Parker M.S."/>
            <person name="Rombauts S."/>
            <person name="Salamov A."/>
            <person name="Von Dassow P."/>
            <person name="Badger J.H."/>
            <person name="Coutinho P.M."/>
            <person name="Demir E."/>
            <person name="Dubchak I."/>
            <person name="Gentemann C."/>
            <person name="Eikrem W."/>
            <person name="Gready J.E."/>
            <person name="John U."/>
            <person name="Lanier W."/>
            <person name="Lindquist E.A."/>
            <person name="Lucas S."/>
            <person name="Mayer K.F."/>
            <person name="Moreau H."/>
            <person name="Not F."/>
            <person name="Otillar R."/>
            <person name="Panaud O."/>
            <person name="Pangilinan J."/>
            <person name="Paulsen I."/>
            <person name="Piegu B."/>
            <person name="Poliakov A."/>
            <person name="Robbens S."/>
            <person name="Schmutz J."/>
            <person name="Toulza E."/>
            <person name="Wyss T."/>
            <person name="Zelensky A."/>
            <person name="Zhou K."/>
            <person name="Armbrust E.V."/>
            <person name="Bhattacharya D."/>
            <person name="Goodenough U.W."/>
            <person name="Van de Peer Y."/>
            <person name="Grigoriev I.V."/>
        </authorList>
    </citation>
    <scope>NUCLEOTIDE SEQUENCE [LARGE SCALE GENOMIC DNA]</scope>
    <source>
        <strain evidence="12 13">CCMP1545</strain>
    </source>
</reference>
<evidence type="ECO:0000256" key="9">
    <source>
        <dbReference type="SAM" id="MobiDB-lite"/>
    </source>
</evidence>
<keyword evidence="6" id="KW-0508">mRNA splicing</keyword>
<dbReference type="OrthoDB" id="547031at2759"/>
<comment type="subcellular location">
    <subcellularLocation>
        <location evidence="2">Cytoplasm</location>
    </subcellularLocation>
    <subcellularLocation>
        <location evidence="1">Nucleus</location>
    </subcellularLocation>
</comment>
<evidence type="ECO:0000313" key="12">
    <source>
        <dbReference type="EMBL" id="EEH54136.1"/>
    </source>
</evidence>
<evidence type="ECO:0000259" key="10">
    <source>
        <dbReference type="Pfam" id="PF13297"/>
    </source>
</evidence>
<sequence length="397" mass="43772">MSQVLLNTLDGDTRVLRLERAPETPLTLGALRASVEFDQKIPADEQILRVGDRVFGPRADASTRLIPLDVDEARRDEGALLPSCALLLALSGGKGGFGSLLRGAAKSAGTTTNFNACRDLSGRRIGHVNAEKKLREYEARADERALEKIAMEHCNRKDLQTKRRFQEIEEEEKKRYAEVVTVALENVGDAVHDGLLAAAKNEKKERDAREANERRAREAQRARDRGIFGLGGLSDSDEDDDSDDSDEKDDDDGPGPRRNAPAGEVYIAGKGYVGREKKKALREADPSRPTTPPEDEAAAKANDDASPPAEETKKTTTTTRTTTKTTELPAEIILADYSRAKELEAFGLDRLKRELLERGLKCGGTLAERADRLFLLKDKTIDEIDPKYLPPKKKAKK</sequence>
<dbReference type="GO" id="GO:0008380">
    <property type="term" value="P:RNA splicing"/>
    <property type="evidence" value="ECO:0007669"/>
    <property type="project" value="UniProtKB-KW"/>
</dbReference>
<dbReference type="Pfam" id="PF13297">
    <property type="entry name" value="SDE2_2C"/>
    <property type="match status" value="1"/>
</dbReference>
<evidence type="ECO:0000256" key="4">
    <source>
        <dbReference type="ARBA" id="ARBA00022490"/>
    </source>
</evidence>
<accession>C1N150</accession>
<evidence type="ECO:0000256" key="6">
    <source>
        <dbReference type="ARBA" id="ARBA00023187"/>
    </source>
</evidence>
<dbReference type="InterPro" id="IPR025086">
    <property type="entry name" value="SDE2/SF3A3_SAP"/>
</dbReference>
<evidence type="ECO:0000256" key="3">
    <source>
        <dbReference type="ARBA" id="ARBA00008726"/>
    </source>
</evidence>
<keyword evidence="4" id="KW-0963">Cytoplasm</keyword>
<protein>
    <submittedName>
        <fullName evidence="12">Predicted protein</fullName>
    </submittedName>
</protein>
<dbReference type="EMBL" id="GG663744">
    <property type="protein sequence ID" value="EEH54136.1"/>
    <property type="molecule type" value="Genomic_DNA"/>
</dbReference>
<gene>
    <name evidence="12" type="ORF">MICPUCDRAFT_63015</name>
</gene>
<dbReference type="eggNOG" id="KOG2636">
    <property type="taxonomic scope" value="Eukaryota"/>
</dbReference>
<dbReference type="PANTHER" id="PTHR12786">
    <property type="entry name" value="SPLICING FACTOR SF3A-RELATED"/>
    <property type="match status" value="1"/>
</dbReference>
<dbReference type="RefSeq" id="XP_003061506.1">
    <property type="nucleotide sequence ID" value="XM_003061460.1"/>
</dbReference>
<keyword evidence="7" id="KW-0539">Nucleus</keyword>
<evidence type="ECO:0000256" key="5">
    <source>
        <dbReference type="ARBA" id="ARBA00022664"/>
    </source>
</evidence>
<dbReference type="STRING" id="564608.C1N150"/>